<dbReference type="Pfam" id="PF00694">
    <property type="entry name" value="Aconitase_C"/>
    <property type="match status" value="1"/>
</dbReference>
<evidence type="ECO:0000256" key="6">
    <source>
        <dbReference type="ARBA" id="ARBA00022605"/>
    </source>
</evidence>
<dbReference type="OrthoDB" id="8116831at2759"/>
<dbReference type="InterPro" id="IPR013149">
    <property type="entry name" value="ADH-like_C"/>
</dbReference>
<evidence type="ECO:0000256" key="2">
    <source>
        <dbReference type="ARBA" id="ARBA00002695"/>
    </source>
</evidence>
<dbReference type="Gene3D" id="3.40.50.720">
    <property type="entry name" value="NAD(P)-binding Rossmann-like Domain"/>
    <property type="match status" value="1"/>
</dbReference>
<dbReference type="NCBIfam" id="TIGR00171">
    <property type="entry name" value="leuD"/>
    <property type="match status" value="1"/>
</dbReference>
<dbReference type="EC" id="4.2.1.33" evidence="4"/>
<evidence type="ECO:0000313" key="11">
    <source>
        <dbReference type="Proteomes" id="UP000218231"/>
    </source>
</evidence>
<evidence type="ECO:0000256" key="5">
    <source>
        <dbReference type="ARBA" id="ARBA00022430"/>
    </source>
</evidence>
<keyword evidence="7" id="KW-0456">Lyase</keyword>
<dbReference type="Pfam" id="PF08240">
    <property type="entry name" value="ADH_N"/>
    <property type="match status" value="1"/>
</dbReference>
<dbReference type="GO" id="GO:0009098">
    <property type="term" value="P:L-leucine biosynthetic process"/>
    <property type="evidence" value="ECO:0007669"/>
    <property type="project" value="UniProtKB-UniPathway"/>
</dbReference>
<comment type="pathway">
    <text evidence="3">Amino-acid biosynthesis; L-leucine biosynthesis; L-leucine from 3-methyl-2-oxobutanoate: step 2/4.</text>
</comment>
<gene>
    <name evidence="10" type="ORF">WR25_13934</name>
</gene>
<dbReference type="STRING" id="2018661.A0A2A2K0E1"/>
<keyword evidence="5" id="KW-0432">Leucine biosynthesis</keyword>
<dbReference type="UniPathway" id="UPA00048">
    <property type="reaction ID" value="UER00071"/>
</dbReference>
<dbReference type="PANTHER" id="PTHR43677:SF4">
    <property type="entry name" value="QUINONE OXIDOREDUCTASE-LIKE PROTEIN 2"/>
    <property type="match status" value="1"/>
</dbReference>
<dbReference type="EMBL" id="LIAE01009944">
    <property type="protein sequence ID" value="PAV67360.1"/>
    <property type="molecule type" value="Genomic_DNA"/>
</dbReference>
<dbReference type="Gene3D" id="3.90.180.10">
    <property type="entry name" value="Medium-chain alcohol dehydrogenases, catalytic domain"/>
    <property type="match status" value="1"/>
</dbReference>
<comment type="caution">
    <text evidence="10">The sequence shown here is derived from an EMBL/GenBank/DDBJ whole genome shotgun (WGS) entry which is preliminary data.</text>
</comment>
<evidence type="ECO:0000256" key="8">
    <source>
        <dbReference type="ARBA" id="ARBA00023304"/>
    </source>
</evidence>
<dbReference type="PANTHER" id="PTHR43677">
    <property type="entry name" value="SHORT-CHAIN DEHYDROGENASE/REDUCTASE"/>
    <property type="match status" value="1"/>
</dbReference>
<comment type="function">
    <text evidence="2">Catalyzes the isomerization between 2-isopropylmalate and 3-isopropylmalate, via the formation of 2-isopropylmaleate.</text>
</comment>
<dbReference type="Proteomes" id="UP000218231">
    <property type="component" value="Unassembled WGS sequence"/>
</dbReference>
<evidence type="ECO:0000256" key="4">
    <source>
        <dbReference type="ARBA" id="ARBA00011998"/>
    </source>
</evidence>
<dbReference type="InterPro" id="IPR013154">
    <property type="entry name" value="ADH-like_N"/>
</dbReference>
<evidence type="ECO:0000256" key="3">
    <source>
        <dbReference type="ARBA" id="ARBA00004729"/>
    </source>
</evidence>
<dbReference type="SUPFAM" id="SSF52016">
    <property type="entry name" value="LeuD/IlvD-like"/>
    <property type="match status" value="1"/>
</dbReference>
<dbReference type="InterPro" id="IPR036291">
    <property type="entry name" value="NAD(P)-bd_dom_sf"/>
</dbReference>
<feature type="domain" description="Enoyl reductase (ER)" evidence="9">
    <location>
        <begin position="137"/>
        <end position="456"/>
    </location>
</feature>
<keyword evidence="8" id="KW-0100">Branched-chain amino acid biosynthesis</keyword>
<dbReference type="InterPro" id="IPR000573">
    <property type="entry name" value="AconitaseA/IPMdHydase_ssu_swvl"/>
</dbReference>
<evidence type="ECO:0000256" key="1">
    <source>
        <dbReference type="ARBA" id="ARBA00000491"/>
    </source>
</evidence>
<dbReference type="InterPro" id="IPR020843">
    <property type="entry name" value="ER"/>
</dbReference>
<dbReference type="GO" id="GO:0016491">
    <property type="term" value="F:oxidoreductase activity"/>
    <property type="evidence" value="ECO:0007669"/>
    <property type="project" value="InterPro"/>
</dbReference>
<dbReference type="SUPFAM" id="SSF50129">
    <property type="entry name" value="GroES-like"/>
    <property type="match status" value="1"/>
</dbReference>
<proteinExistence type="predicted"/>
<name>A0A2A2K0E1_9BILA</name>
<evidence type="ECO:0000313" key="10">
    <source>
        <dbReference type="EMBL" id="PAV67360.1"/>
    </source>
</evidence>
<dbReference type="GO" id="GO:0009316">
    <property type="term" value="C:3-isopropylmalate dehydratase complex"/>
    <property type="evidence" value="ECO:0007669"/>
    <property type="project" value="InterPro"/>
</dbReference>
<evidence type="ECO:0000259" key="9">
    <source>
        <dbReference type="SMART" id="SM00829"/>
    </source>
</evidence>
<keyword evidence="6" id="KW-0028">Amino-acid biosynthesis</keyword>
<sequence>MQPVTTVSGTAYPWGAKNIDTDIIIPAHWLKTITRSGLGRGAFETVRAQPGNVFDDPRYAGAPILIAGDNFGCGSSREHAAWALADMGVKAVIAPSFSDIFSGNAFKNGIVPVRSSRAAPGSGVGADMRALLSTAPGGPETLELTESPDPVPAKGQVLVAVKACAINYPDVLIIEDKYQFKPQRPFAPGGEIAGVIEALGEGITDWQVGDRVMGVIGHGGLASKIATEPQRLYRLPEDRSFAEGAALILTYATTIHALLDRGRLAEGQSLLVLGAAGGVGLAAIELGKAYGARVVAAVSSEEKAAAAKAAGADETIIYGRAPFDKDQSKALAEQFKAAGGRGGFDVIYDPVGGDYAEPALRSIAWEGRYLVVGFPAGIPKLPLNLTLLKSCDVCGVFWGAFAARDPQANAAHVDTLFRLWREGRIAPRVTETFAFERGGDAIAKMAARGAIGKLVVEVG</sequence>
<accession>A0A2A2K0E1</accession>
<dbReference type="InterPro" id="IPR015928">
    <property type="entry name" value="Aconitase/3IPM_dehydase_swvl"/>
</dbReference>
<dbReference type="CDD" id="cd01577">
    <property type="entry name" value="IPMI_Swivel"/>
    <property type="match status" value="1"/>
</dbReference>
<dbReference type="SUPFAM" id="SSF51735">
    <property type="entry name" value="NAD(P)-binding Rossmann-fold domains"/>
    <property type="match status" value="1"/>
</dbReference>
<dbReference type="GO" id="GO:0003861">
    <property type="term" value="F:3-isopropylmalate dehydratase activity"/>
    <property type="evidence" value="ECO:0007669"/>
    <property type="project" value="UniProtKB-EC"/>
</dbReference>
<dbReference type="AlphaFoldDB" id="A0A2A2K0E1"/>
<keyword evidence="11" id="KW-1185">Reference proteome</keyword>
<dbReference type="Gene3D" id="3.20.19.10">
    <property type="entry name" value="Aconitase, domain 4"/>
    <property type="match status" value="1"/>
</dbReference>
<protein>
    <recommendedName>
        <fullName evidence="4">3-isopropylmalate dehydratase</fullName>
        <ecNumber evidence="4">4.2.1.33</ecNumber>
    </recommendedName>
</protein>
<comment type="catalytic activity">
    <reaction evidence="1">
        <text>(2R,3S)-3-isopropylmalate = (2S)-2-isopropylmalate</text>
        <dbReference type="Rhea" id="RHEA:32287"/>
        <dbReference type="ChEBI" id="CHEBI:1178"/>
        <dbReference type="ChEBI" id="CHEBI:35121"/>
        <dbReference type="EC" id="4.2.1.33"/>
    </reaction>
</comment>
<dbReference type="CDD" id="cd08241">
    <property type="entry name" value="QOR1"/>
    <property type="match status" value="1"/>
</dbReference>
<dbReference type="InterPro" id="IPR033940">
    <property type="entry name" value="IPMI_Swivel"/>
</dbReference>
<dbReference type="SMART" id="SM00829">
    <property type="entry name" value="PKS_ER"/>
    <property type="match status" value="1"/>
</dbReference>
<dbReference type="InterPro" id="IPR004431">
    <property type="entry name" value="3-IsopropMal_deHydase_ssu"/>
</dbReference>
<reference evidence="10 11" key="1">
    <citation type="journal article" date="2017" name="Curr. Biol.">
        <title>Genome architecture and evolution of a unichromosomal asexual nematode.</title>
        <authorList>
            <person name="Fradin H."/>
            <person name="Zegar C."/>
            <person name="Gutwein M."/>
            <person name="Lucas J."/>
            <person name="Kovtun M."/>
            <person name="Corcoran D."/>
            <person name="Baugh L.R."/>
            <person name="Kiontke K."/>
            <person name="Gunsalus K."/>
            <person name="Fitch D.H."/>
            <person name="Piano F."/>
        </authorList>
    </citation>
    <scope>NUCLEOTIDE SEQUENCE [LARGE SCALE GENOMIC DNA]</scope>
    <source>
        <strain evidence="10">PF1309</strain>
    </source>
</reference>
<dbReference type="InterPro" id="IPR011032">
    <property type="entry name" value="GroES-like_sf"/>
</dbReference>
<evidence type="ECO:0000256" key="7">
    <source>
        <dbReference type="ARBA" id="ARBA00023239"/>
    </source>
</evidence>
<dbReference type="Pfam" id="PF00107">
    <property type="entry name" value="ADH_zinc_N"/>
    <property type="match status" value="1"/>
</dbReference>
<organism evidence="10 11">
    <name type="scientific">Diploscapter pachys</name>
    <dbReference type="NCBI Taxonomy" id="2018661"/>
    <lineage>
        <taxon>Eukaryota</taxon>
        <taxon>Metazoa</taxon>
        <taxon>Ecdysozoa</taxon>
        <taxon>Nematoda</taxon>
        <taxon>Chromadorea</taxon>
        <taxon>Rhabditida</taxon>
        <taxon>Rhabditina</taxon>
        <taxon>Rhabditomorpha</taxon>
        <taxon>Rhabditoidea</taxon>
        <taxon>Rhabditidae</taxon>
        <taxon>Diploscapter</taxon>
    </lineage>
</organism>
<dbReference type="InterPro" id="IPR051397">
    <property type="entry name" value="Zn-ADH-like_protein"/>
</dbReference>